<dbReference type="InterPro" id="IPR014347">
    <property type="entry name" value="Tautomerase/MIF_sf"/>
</dbReference>
<protein>
    <submittedName>
        <fullName evidence="3">Tautomerase family protein</fullName>
    </submittedName>
</protein>
<dbReference type="RefSeq" id="WP_232186831.1">
    <property type="nucleotide sequence ID" value="NZ_JAIOAP010000010.1"/>
</dbReference>
<evidence type="ECO:0000256" key="1">
    <source>
        <dbReference type="ARBA" id="ARBA00023235"/>
    </source>
</evidence>
<dbReference type="Proteomes" id="UP001493487">
    <property type="component" value="Unassembled WGS sequence"/>
</dbReference>
<reference evidence="3 4" key="1">
    <citation type="journal article" date="2023" name="Genome Announc.">
        <title>Pan-Genome Analyses of the Genus Cohnella and Proposal of the Novel Species Cohnella silvisoli sp. nov., Isolated from Forest Soil.</title>
        <authorList>
            <person name="Wang C."/>
            <person name="Mao L."/>
            <person name="Bao G."/>
            <person name="Zhu H."/>
        </authorList>
    </citation>
    <scope>NUCLEOTIDE SEQUENCE [LARGE SCALE GENOMIC DNA]</scope>
    <source>
        <strain evidence="3 4">NL03-T5-1</strain>
    </source>
</reference>
<gene>
    <name evidence="3" type="ORF">QJS35_19415</name>
</gene>
<accession>A0ABV1KX62</accession>
<dbReference type="InterPro" id="IPR004370">
    <property type="entry name" value="4-OT-like_dom"/>
</dbReference>
<evidence type="ECO:0000313" key="3">
    <source>
        <dbReference type="EMBL" id="MEQ4484572.1"/>
    </source>
</evidence>
<feature type="domain" description="4-oxalocrotonate tautomerase-like" evidence="2">
    <location>
        <begin position="2"/>
        <end position="57"/>
    </location>
</feature>
<comment type="caution">
    <text evidence="3">The sequence shown here is derived from an EMBL/GenBank/DDBJ whole genome shotgun (WGS) entry which is preliminary data.</text>
</comment>
<dbReference type="SUPFAM" id="SSF55331">
    <property type="entry name" value="Tautomerase/MIF"/>
    <property type="match status" value="1"/>
</dbReference>
<dbReference type="Pfam" id="PF01361">
    <property type="entry name" value="Tautomerase"/>
    <property type="match status" value="1"/>
</dbReference>
<dbReference type="Gene3D" id="3.30.429.10">
    <property type="entry name" value="Macrophage Migration Inhibitory Factor"/>
    <property type="match status" value="1"/>
</dbReference>
<sequence>MPYITVKLMEGRSSRRIKLLAAKMTEAVCETLEIKPSDVRIEFVELKAGTFAVAGQIVPEIKDSEGGSQHE</sequence>
<evidence type="ECO:0000313" key="4">
    <source>
        <dbReference type="Proteomes" id="UP001493487"/>
    </source>
</evidence>
<keyword evidence="1" id="KW-0413">Isomerase</keyword>
<keyword evidence="4" id="KW-1185">Reference proteome</keyword>
<proteinExistence type="predicted"/>
<evidence type="ECO:0000259" key="2">
    <source>
        <dbReference type="Pfam" id="PF01361"/>
    </source>
</evidence>
<organism evidence="3 4">
    <name type="scientific">Cohnella silvisoli</name>
    <dbReference type="NCBI Taxonomy" id="2873699"/>
    <lineage>
        <taxon>Bacteria</taxon>
        <taxon>Bacillati</taxon>
        <taxon>Bacillota</taxon>
        <taxon>Bacilli</taxon>
        <taxon>Bacillales</taxon>
        <taxon>Paenibacillaceae</taxon>
        <taxon>Cohnella</taxon>
    </lineage>
</organism>
<dbReference type="EMBL" id="JASKHM010000011">
    <property type="protein sequence ID" value="MEQ4484572.1"/>
    <property type="molecule type" value="Genomic_DNA"/>
</dbReference>
<name>A0ABV1KX62_9BACL</name>